<feature type="active site" description="Proton acceptor" evidence="6">
    <location>
        <position position="275"/>
    </location>
</feature>
<dbReference type="GO" id="GO:0009060">
    <property type="term" value="P:aerobic respiration"/>
    <property type="evidence" value="ECO:0007669"/>
    <property type="project" value="TreeGrafter"/>
</dbReference>
<dbReference type="PANTHER" id="PTHR10578:SF107">
    <property type="entry name" value="2-HYDROXYACID OXIDASE 1"/>
    <property type="match status" value="1"/>
</dbReference>
<feature type="binding site" evidence="7">
    <location>
        <position position="105"/>
    </location>
    <ligand>
        <name>FMN</name>
        <dbReference type="ChEBI" id="CHEBI:58210"/>
    </ligand>
</feature>
<dbReference type="PROSITE" id="PS51349">
    <property type="entry name" value="FMN_HYDROXY_ACID_DH_2"/>
    <property type="match status" value="1"/>
</dbReference>
<feature type="domain" description="FMN hydroxy acid dehydrogenase" evidence="8">
    <location>
        <begin position="1"/>
        <end position="377"/>
    </location>
</feature>
<evidence type="ECO:0000259" key="8">
    <source>
        <dbReference type="PROSITE" id="PS51349"/>
    </source>
</evidence>
<evidence type="ECO:0000313" key="10">
    <source>
        <dbReference type="Proteomes" id="UP000054935"/>
    </source>
</evidence>
<dbReference type="RefSeq" id="WP_058249225.1">
    <property type="nucleotide sequence ID" value="NZ_CYSE01000011.1"/>
</dbReference>
<organism evidence="9 10">
    <name type="scientific">Tropicibacter naphthalenivorans</name>
    <dbReference type="NCBI Taxonomy" id="441103"/>
    <lineage>
        <taxon>Bacteria</taxon>
        <taxon>Pseudomonadati</taxon>
        <taxon>Pseudomonadota</taxon>
        <taxon>Alphaproteobacteria</taxon>
        <taxon>Rhodobacterales</taxon>
        <taxon>Roseobacteraceae</taxon>
        <taxon>Tropicibacter</taxon>
    </lineage>
</organism>
<evidence type="ECO:0000256" key="3">
    <source>
        <dbReference type="ARBA" id="ARBA00022643"/>
    </source>
</evidence>
<evidence type="ECO:0000313" key="9">
    <source>
        <dbReference type="EMBL" id="CUH82224.1"/>
    </source>
</evidence>
<evidence type="ECO:0000256" key="7">
    <source>
        <dbReference type="PIRSR" id="PIRSR000138-2"/>
    </source>
</evidence>
<evidence type="ECO:0000256" key="5">
    <source>
        <dbReference type="ARBA" id="ARBA00024042"/>
    </source>
</evidence>
<dbReference type="EMBL" id="CYSE01000011">
    <property type="protein sequence ID" value="CUH82224.1"/>
    <property type="molecule type" value="Genomic_DNA"/>
</dbReference>
<dbReference type="Gene3D" id="3.20.20.70">
    <property type="entry name" value="Aldolase class I"/>
    <property type="match status" value="1"/>
</dbReference>
<dbReference type="Pfam" id="PF01070">
    <property type="entry name" value="FMN_dh"/>
    <property type="match status" value="1"/>
</dbReference>
<reference evidence="9 10" key="1">
    <citation type="submission" date="2015-09" db="EMBL/GenBank/DDBJ databases">
        <authorList>
            <consortium name="Swine Surveillance"/>
        </authorList>
    </citation>
    <scope>NUCLEOTIDE SEQUENCE [LARGE SCALE GENOMIC DNA]</scope>
    <source>
        <strain evidence="9 10">CECT 7648</strain>
    </source>
</reference>
<feature type="binding site" evidence="7">
    <location>
        <position position="278"/>
    </location>
    <ligand>
        <name>glyoxylate</name>
        <dbReference type="ChEBI" id="CHEBI:36655"/>
    </ligand>
</feature>
<gene>
    <name evidence="9" type="primary">mdlB_2</name>
    <name evidence="9" type="ORF">TRN7648_03869</name>
</gene>
<feature type="binding site" evidence="7">
    <location>
        <position position="251"/>
    </location>
    <ligand>
        <name>FMN</name>
        <dbReference type="ChEBI" id="CHEBI:58210"/>
    </ligand>
</feature>
<evidence type="ECO:0000256" key="1">
    <source>
        <dbReference type="ARBA" id="ARBA00001917"/>
    </source>
</evidence>
<feature type="binding site" evidence="7">
    <location>
        <position position="153"/>
    </location>
    <ligand>
        <name>FMN</name>
        <dbReference type="ChEBI" id="CHEBI:58210"/>
    </ligand>
</feature>
<evidence type="ECO:0000256" key="6">
    <source>
        <dbReference type="PIRSR" id="PIRSR000138-1"/>
    </source>
</evidence>
<feature type="binding site" evidence="7">
    <location>
        <position position="162"/>
    </location>
    <ligand>
        <name>glyoxylate</name>
        <dbReference type="ChEBI" id="CHEBI:36655"/>
    </ligand>
</feature>
<dbReference type="PROSITE" id="PS00557">
    <property type="entry name" value="FMN_HYDROXY_ACID_DH_1"/>
    <property type="match status" value="1"/>
</dbReference>
<feature type="binding site" evidence="7">
    <location>
        <position position="127"/>
    </location>
    <ligand>
        <name>glyoxylate</name>
        <dbReference type="ChEBI" id="CHEBI:36655"/>
    </ligand>
</feature>
<feature type="binding site" evidence="7">
    <location>
        <position position="275"/>
    </location>
    <ligand>
        <name>glyoxylate</name>
        <dbReference type="ChEBI" id="CHEBI:36655"/>
    </ligand>
</feature>
<dbReference type="CDD" id="cd02809">
    <property type="entry name" value="alpha_hydroxyacid_oxid_FMN"/>
    <property type="match status" value="1"/>
</dbReference>
<feature type="binding site" evidence="7">
    <location>
        <begin position="305"/>
        <end position="309"/>
    </location>
    <ligand>
        <name>FMN</name>
        <dbReference type="ChEBI" id="CHEBI:58210"/>
    </ligand>
</feature>
<dbReference type="STRING" id="441103.TRN7648_03869"/>
<feature type="binding site" evidence="7">
    <location>
        <position position="23"/>
    </location>
    <ligand>
        <name>glyoxylate</name>
        <dbReference type="ChEBI" id="CHEBI:36655"/>
    </ligand>
</feature>
<proteinExistence type="inferred from homology"/>
<sequence>MLLTLDDFEPAARKHLPRPLFGYVAGAAETGAARQDNRDALDAWRLIPSVLRGVEGRSSAARLFGQDYAAPFGIAPMGLSALMARDGDLALARAAQAAGIPFVLSGSSLTPMERVVEANPDAWFQAYLPGEDDRIRALLGRVRAAGFRTLVLTADTAVLANRENNLRAGFSTPLRITPRLLWDFAIKPAWVFGTFAPTLARGMPHFENSFATRGAPIISKQAARDFGRKDHLNWDHLALMRDLWPGKLVLKGVINPADVARARGLGCDGVILSNHGGRQLDHAISPLRVLPEARKQAAEMALMIDGGIRRGTDVIKALALGADLVWVGRPFLYAATLGGQGMVERAAEMLRSEVHRNLGLLGLRDLSEVGPAILHPV</sequence>
<feature type="binding site" evidence="7">
    <location>
        <position position="125"/>
    </location>
    <ligand>
        <name>FMN</name>
        <dbReference type="ChEBI" id="CHEBI:58210"/>
    </ligand>
</feature>
<dbReference type="GO" id="GO:0010181">
    <property type="term" value="F:FMN binding"/>
    <property type="evidence" value="ECO:0007669"/>
    <property type="project" value="InterPro"/>
</dbReference>
<evidence type="ECO:0000256" key="4">
    <source>
        <dbReference type="ARBA" id="ARBA00023002"/>
    </source>
</evidence>
<dbReference type="InterPro" id="IPR008259">
    <property type="entry name" value="FMN_hydac_DH_AS"/>
</dbReference>
<feature type="binding site" evidence="7">
    <location>
        <begin position="76"/>
        <end position="78"/>
    </location>
    <ligand>
        <name>FMN</name>
        <dbReference type="ChEBI" id="CHEBI:58210"/>
    </ligand>
</feature>
<dbReference type="InterPro" id="IPR013785">
    <property type="entry name" value="Aldolase_TIM"/>
</dbReference>
<comment type="similarity">
    <text evidence="5">Belongs to the FMN-dependent alpha-hydroxy acid dehydrogenase family.</text>
</comment>
<comment type="cofactor">
    <cofactor evidence="1">
        <name>FMN</name>
        <dbReference type="ChEBI" id="CHEBI:58210"/>
    </cofactor>
</comment>
<protein>
    <submittedName>
        <fullName evidence="9">(S)-mandelate dehydrogenase</fullName>
        <ecNumber evidence="9">1.1.99.31</ecNumber>
    </submittedName>
</protein>
<dbReference type="GO" id="GO:0005886">
    <property type="term" value="C:plasma membrane"/>
    <property type="evidence" value="ECO:0007669"/>
    <property type="project" value="TreeGrafter"/>
</dbReference>
<feature type="binding site" evidence="7">
    <location>
        <position position="273"/>
    </location>
    <ligand>
        <name>FMN</name>
        <dbReference type="ChEBI" id="CHEBI:58210"/>
    </ligand>
</feature>
<evidence type="ECO:0000256" key="2">
    <source>
        <dbReference type="ARBA" id="ARBA00022630"/>
    </source>
</evidence>
<dbReference type="PIRSF" id="PIRSF000138">
    <property type="entry name" value="Al-hdrx_acd_dh"/>
    <property type="match status" value="1"/>
</dbReference>
<dbReference type="GO" id="GO:0004459">
    <property type="term" value="F:L-lactate dehydrogenase (NAD+) activity"/>
    <property type="evidence" value="ECO:0007669"/>
    <property type="project" value="TreeGrafter"/>
</dbReference>
<dbReference type="Proteomes" id="UP000054935">
    <property type="component" value="Unassembled WGS sequence"/>
</dbReference>
<feature type="binding site" evidence="7">
    <location>
        <begin position="328"/>
        <end position="329"/>
    </location>
    <ligand>
        <name>FMN</name>
        <dbReference type="ChEBI" id="CHEBI:58210"/>
    </ligand>
</feature>
<keyword evidence="2 7" id="KW-0285">Flavoprotein</keyword>
<dbReference type="InterPro" id="IPR012133">
    <property type="entry name" value="Alpha-hydoxy_acid_DH_FMN"/>
</dbReference>
<dbReference type="InterPro" id="IPR000262">
    <property type="entry name" value="FMN-dep_DH"/>
</dbReference>
<dbReference type="SUPFAM" id="SSF51395">
    <property type="entry name" value="FMN-linked oxidoreductases"/>
    <property type="match status" value="1"/>
</dbReference>
<keyword evidence="3 7" id="KW-0288">FMN</keyword>
<keyword evidence="4 9" id="KW-0560">Oxidoreductase</keyword>
<dbReference type="PANTHER" id="PTHR10578">
    <property type="entry name" value="S -2-HYDROXY-ACID OXIDASE-RELATED"/>
    <property type="match status" value="1"/>
</dbReference>
<name>A0A0P1GJE1_9RHOB</name>
<accession>A0A0P1GJE1</accession>
<keyword evidence="10" id="KW-1185">Reference proteome</keyword>
<dbReference type="EC" id="1.1.99.31" evidence="9"/>
<dbReference type="InterPro" id="IPR037396">
    <property type="entry name" value="FMN_HAD"/>
</dbReference>
<dbReference type="GO" id="GO:0033720">
    <property type="term" value="F:(S)-mandelate dehydrogenase activity"/>
    <property type="evidence" value="ECO:0007669"/>
    <property type="project" value="UniProtKB-EC"/>
</dbReference>
<dbReference type="AlphaFoldDB" id="A0A0P1GJE1"/>
<dbReference type="OrthoDB" id="9770452at2"/>